<name>A0A0G1CEJ2_9BACT</name>
<comment type="caution">
    <text evidence="2">The sequence shown here is derived from an EMBL/GenBank/DDBJ whole genome shotgun (WGS) entry which is preliminary data.</text>
</comment>
<evidence type="ECO:0000256" key="1">
    <source>
        <dbReference type="SAM" id="MobiDB-lite"/>
    </source>
</evidence>
<feature type="region of interest" description="Disordered" evidence="1">
    <location>
        <begin position="47"/>
        <end position="74"/>
    </location>
</feature>
<dbReference type="EMBL" id="LCFB01000031">
    <property type="protein sequence ID" value="KKS83819.1"/>
    <property type="molecule type" value="Genomic_DNA"/>
</dbReference>
<sequence>MHKKKHSGIHPLDVWPPPKKKIEEKRDPSEPKNKSYVDRFVEMQSEINAPVFEGEEETLVKDTENEEKEEKEGR</sequence>
<proteinExistence type="predicted"/>
<dbReference type="Proteomes" id="UP000034543">
    <property type="component" value="Unassembled WGS sequence"/>
</dbReference>
<feature type="compositionally biased region" description="Basic and acidic residues" evidence="1">
    <location>
        <begin position="20"/>
        <end position="35"/>
    </location>
</feature>
<gene>
    <name evidence="2" type="ORF">UV59_C0031G0006</name>
</gene>
<evidence type="ECO:0000313" key="2">
    <source>
        <dbReference type="EMBL" id="KKS83819.1"/>
    </source>
</evidence>
<reference evidence="2 3" key="1">
    <citation type="journal article" date="2015" name="Nature">
        <title>rRNA introns, odd ribosomes, and small enigmatic genomes across a large radiation of phyla.</title>
        <authorList>
            <person name="Brown C.T."/>
            <person name="Hug L.A."/>
            <person name="Thomas B.C."/>
            <person name="Sharon I."/>
            <person name="Castelle C.J."/>
            <person name="Singh A."/>
            <person name="Wilkins M.J."/>
            <person name="Williams K.H."/>
            <person name="Banfield J.F."/>
        </authorList>
    </citation>
    <scope>NUCLEOTIDE SEQUENCE [LARGE SCALE GENOMIC DNA]</scope>
</reference>
<dbReference type="AlphaFoldDB" id="A0A0G1CEJ2"/>
<feature type="region of interest" description="Disordered" evidence="1">
    <location>
        <begin position="1"/>
        <end position="35"/>
    </location>
</feature>
<accession>A0A0G1CEJ2</accession>
<organism evidence="2 3">
    <name type="scientific">Candidatus Gottesmanbacteria bacterium GW2011_GWA1_43_11</name>
    <dbReference type="NCBI Taxonomy" id="1618436"/>
    <lineage>
        <taxon>Bacteria</taxon>
        <taxon>Candidatus Gottesmaniibacteriota</taxon>
    </lineage>
</organism>
<feature type="compositionally biased region" description="Basic and acidic residues" evidence="1">
    <location>
        <begin position="58"/>
        <end position="74"/>
    </location>
</feature>
<protein>
    <submittedName>
        <fullName evidence="2">Uncharacterized protein</fullName>
    </submittedName>
</protein>
<evidence type="ECO:0000313" key="3">
    <source>
        <dbReference type="Proteomes" id="UP000034543"/>
    </source>
</evidence>